<accession>A0ABV9GJ88</accession>
<evidence type="ECO:0000256" key="3">
    <source>
        <dbReference type="ARBA" id="ARBA00023125"/>
    </source>
</evidence>
<dbReference type="SUPFAM" id="SSF53850">
    <property type="entry name" value="Periplasmic binding protein-like II"/>
    <property type="match status" value="1"/>
</dbReference>
<keyword evidence="3" id="KW-0238">DNA-binding</keyword>
<dbReference type="InterPro" id="IPR000847">
    <property type="entry name" value="LysR_HTH_N"/>
</dbReference>
<evidence type="ECO:0000256" key="2">
    <source>
        <dbReference type="ARBA" id="ARBA00023015"/>
    </source>
</evidence>
<dbReference type="Gene3D" id="3.40.190.290">
    <property type="match status" value="1"/>
</dbReference>
<evidence type="ECO:0000256" key="4">
    <source>
        <dbReference type="ARBA" id="ARBA00023163"/>
    </source>
</evidence>
<dbReference type="InterPro" id="IPR036388">
    <property type="entry name" value="WH-like_DNA-bd_sf"/>
</dbReference>
<gene>
    <name evidence="6" type="ORF">ACFO4N_00375</name>
</gene>
<dbReference type="InterPro" id="IPR036390">
    <property type="entry name" value="WH_DNA-bd_sf"/>
</dbReference>
<dbReference type="Gene3D" id="1.10.10.10">
    <property type="entry name" value="Winged helix-like DNA-binding domain superfamily/Winged helix DNA-binding domain"/>
    <property type="match status" value="1"/>
</dbReference>
<dbReference type="InterPro" id="IPR005119">
    <property type="entry name" value="LysR_subst-bd"/>
</dbReference>
<dbReference type="PROSITE" id="PS50931">
    <property type="entry name" value="HTH_LYSR"/>
    <property type="match status" value="1"/>
</dbReference>
<keyword evidence="4" id="KW-0804">Transcription</keyword>
<comment type="caution">
    <text evidence="6">The sequence shown here is derived from an EMBL/GenBank/DDBJ whole genome shotgun (WGS) entry which is preliminary data.</text>
</comment>
<proteinExistence type="inferred from homology"/>
<dbReference type="PANTHER" id="PTHR30126:SF78">
    <property type="entry name" value="HTH LYSR-TYPE DOMAIN-CONTAINING PROTEIN"/>
    <property type="match status" value="1"/>
</dbReference>
<dbReference type="Proteomes" id="UP001596022">
    <property type="component" value="Unassembled WGS sequence"/>
</dbReference>
<comment type="similarity">
    <text evidence="1">Belongs to the LysR transcriptional regulatory family.</text>
</comment>
<dbReference type="PRINTS" id="PR00039">
    <property type="entry name" value="HTHLYSR"/>
</dbReference>
<keyword evidence="7" id="KW-1185">Reference proteome</keyword>
<protein>
    <submittedName>
        <fullName evidence="6">LysR family transcriptional regulator</fullName>
    </submittedName>
</protein>
<evidence type="ECO:0000313" key="7">
    <source>
        <dbReference type="Proteomes" id="UP001596022"/>
    </source>
</evidence>
<feature type="domain" description="HTH lysR-type" evidence="5">
    <location>
        <begin position="1"/>
        <end position="58"/>
    </location>
</feature>
<dbReference type="EMBL" id="JBHSFW010000001">
    <property type="protein sequence ID" value="MFC4617176.1"/>
    <property type="molecule type" value="Genomic_DNA"/>
</dbReference>
<dbReference type="CDD" id="cd05466">
    <property type="entry name" value="PBP2_LTTR_substrate"/>
    <property type="match status" value="1"/>
</dbReference>
<keyword evidence="2" id="KW-0805">Transcription regulation</keyword>
<dbReference type="RefSeq" id="WP_376844237.1">
    <property type="nucleotide sequence ID" value="NZ_JBHSFW010000001.1"/>
</dbReference>
<dbReference type="SUPFAM" id="SSF46785">
    <property type="entry name" value="Winged helix' DNA-binding domain"/>
    <property type="match status" value="1"/>
</dbReference>
<reference evidence="7" key="1">
    <citation type="journal article" date="2019" name="Int. J. Syst. Evol. Microbiol.">
        <title>The Global Catalogue of Microorganisms (GCM) 10K type strain sequencing project: providing services to taxonomists for standard genome sequencing and annotation.</title>
        <authorList>
            <consortium name="The Broad Institute Genomics Platform"/>
            <consortium name="The Broad Institute Genome Sequencing Center for Infectious Disease"/>
            <person name="Wu L."/>
            <person name="Ma J."/>
        </authorList>
    </citation>
    <scope>NUCLEOTIDE SEQUENCE [LARGE SCALE GENOMIC DNA]</scope>
    <source>
        <strain evidence="7">CGMCC 1.16306</strain>
    </source>
</reference>
<evidence type="ECO:0000259" key="5">
    <source>
        <dbReference type="PROSITE" id="PS50931"/>
    </source>
</evidence>
<dbReference type="Pfam" id="PF00126">
    <property type="entry name" value="HTH_1"/>
    <property type="match status" value="1"/>
</dbReference>
<name>A0ABV9GJ88_9BACL</name>
<organism evidence="6 7">
    <name type="scientific">Camelliibacillus cellulosilyticus</name>
    <dbReference type="NCBI Taxonomy" id="2174486"/>
    <lineage>
        <taxon>Bacteria</taxon>
        <taxon>Bacillati</taxon>
        <taxon>Bacillota</taxon>
        <taxon>Bacilli</taxon>
        <taxon>Bacillales</taxon>
        <taxon>Sporolactobacillaceae</taxon>
        <taxon>Camelliibacillus</taxon>
    </lineage>
</organism>
<evidence type="ECO:0000256" key="1">
    <source>
        <dbReference type="ARBA" id="ARBA00009437"/>
    </source>
</evidence>
<evidence type="ECO:0000313" key="6">
    <source>
        <dbReference type="EMBL" id="MFC4617176.1"/>
    </source>
</evidence>
<dbReference type="PANTHER" id="PTHR30126">
    <property type="entry name" value="HTH-TYPE TRANSCRIPTIONAL REGULATOR"/>
    <property type="match status" value="1"/>
</dbReference>
<sequence length="292" mass="34096">MQRTDMHILVVLAEEKNMRRAAERLFVSQPALSQRLQTIENDFGTALFIRSKRGLDLTPEGEKVAAFAKTMLKREDRLREEIATHESEVFGTLKLAVTSMIGQYWLPAVLKKFVTLYPLVKISLVTGWSSEILNHMYEAECHVGIIRGDPKWRGPKFHLFSDSLYLVDTEMTSLDDLDHYQKPFIQFKSDSTYYQEIQDWWYNHFQKPPERTIIVDQIDTCKQMALNGIGYAILPSTSLTERDRGFYKIPLKDKNGKQLKRDNWLVTYEETSQLKQVKAFIDLVHKEGRERE</sequence>
<dbReference type="Pfam" id="PF03466">
    <property type="entry name" value="LysR_substrate"/>
    <property type="match status" value="1"/>
</dbReference>